<dbReference type="EC" id="1.14.13.170" evidence="8"/>
<evidence type="ECO:0000256" key="2">
    <source>
        <dbReference type="ARBA" id="ARBA00010139"/>
    </source>
</evidence>
<dbReference type="PANTHER" id="PTHR43098:SF4">
    <property type="entry name" value="BLR3857 PROTEIN"/>
    <property type="match status" value="1"/>
</dbReference>
<dbReference type="OrthoDB" id="5168853at2"/>
<dbReference type="InterPro" id="IPR050775">
    <property type="entry name" value="FAD-binding_Monooxygenases"/>
</dbReference>
<evidence type="ECO:0000256" key="5">
    <source>
        <dbReference type="ARBA" id="ARBA00022857"/>
    </source>
</evidence>
<dbReference type="KEGG" id="mbai:MB901379_00092"/>
<proteinExistence type="inferred from homology"/>
<dbReference type="SUPFAM" id="SSF51905">
    <property type="entry name" value="FAD/NAD(P)-binding domain"/>
    <property type="match status" value="3"/>
</dbReference>
<evidence type="ECO:0000256" key="4">
    <source>
        <dbReference type="ARBA" id="ARBA00022827"/>
    </source>
</evidence>
<dbReference type="Gene3D" id="3.50.50.60">
    <property type="entry name" value="FAD/NAD(P)-binding domain"/>
    <property type="match status" value="2"/>
</dbReference>
<keyword evidence="4" id="KW-0274">FAD</keyword>
<accession>A0A3S4BC04</accession>
<dbReference type="PANTHER" id="PTHR43098">
    <property type="entry name" value="L-ORNITHINE N(5)-MONOOXYGENASE-RELATED"/>
    <property type="match status" value="1"/>
</dbReference>
<evidence type="ECO:0000256" key="1">
    <source>
        <dbReference type="ARBA" id="ARBA00001974"/>
    </source>
</evidence>
<dbReference type="EMBL" id="LR130759">
    <property type="protein sequence ID" value="VDM86573.1"/>
    <property type="molecule type" value="Genomic_DNA"/>
</dbReference>
<evidence type="ECO:0000256" key="3">
    <source>
        <dbReference type="ARBA" id="ARBA00022630"/>
    </source>
</evidence>
<evidence type="ECO:0000256" key="7">
    <source>
        <dbReference type="ARBA" id="ARBA00023033"/>
    </source>
</evidence>
<evidence type="ECO:0000313" key="9">
    <source>
        <dbReference type="Proteomes" id="UP000269998"/>
    </source>
</evidence>
<evidence type="ECO:0000256" key="6">
    <source>
        <dbReference type="ARBA" id="ARBA00023002"/>
    </source>
</evidence>
<dbReference type="FunFam" id="3.50.50.60:FF:000341">
    <property type="entry name" value="Baeyer-Villiger monooxygenase"/>
    <property type="match status" value="1"/>
</dbReference>
<evidence type="ECO:0000313" key="8">
    <source>
        <dbReference type="EMBL" id="VDM86573.1"/>
    </source>
</evidence>
<keyword evidence="5" id="KW-0521">NADP</keyword>
<organism evidence="8 9">
    <name type="scientific">Mycobacterium basiliense</name>
    <dbReference type="NCBI Taxonomy" id="2094119"/>
    <lineage>
        <taxon>Bacteria</taxon>
        <taxon>Bacillati</taxon>
        <taxon>Actinomycetota</taxon>
        <taxon>Actinomycetes</taxon>
        <taxon>Mycobacteriales</taxon>
        <taxon>Mycobacteriaceae</taxon>
        <taxon>Mycobacterium</taxon>
    </lineage>
</organism>
<keyword evidence="9" id="KW-1185">Reference proteome</keyword>
<dbReference type="Pfam" id="PF13738">
    <property type="entry name" value="Pyr_redox_3"/>
    <property type="match status" value="1"/>
</dbReference>
<keyword evidence="7" id="KW-0503">Monooxygenase</keyword>
<name>A0A3S4BC04_9MYCO</name>
<protein>
    <submittedName>
        <fullName evidence="8">Pentalenolactone D synthase</fullName>
        <ecNumber evidence="8">1.14.13.170</ecNumber>
    </submittedName>
</protein>
<dbReference type="GO" id="GO:0102285">
    <property type="term" value="F:1-deoxy-11-oxopentalenate oxygenase activity"/>
    <property type="evidence" value="ECO:0007669"/>
    <property type="project" value="UniProtKB-EC"/>
</dbReference>
<comment type="similarity">
    <text evidence="2">Belongs to the FAD-binding monooxygenase family.</text>
</comment>
<dbReference type="InterPro" id="IPR036188">
    <property type="entry name" value="FAD/NAD-bd_sf"/>
</dbReference>
<keyword evidence="6 8" id="KW-0560">Oxidoreductase</keyword>
<dbReference type="PRINTS" id="PR00411">
    <property type="entry name" value="PNDRDTASEI"/>
</dbReference>
<reference evidence="9" key="1">
    <citation type="submission" date="2018-02" db="EMBL/GenBank/DDBJ databases">
        <authorList>
            <person name="Seth-Smith MB H."/>
            <person name="Seth-Smith H."/>
        </authorList>
    </citation>
    <scope>NUCLEOTIDE SEQUENCE [LARGE SCALE GENOMIC DNA]</scope>
</reference>
<sequence length="614" mass="68496">MVELHNARQSTDFETPNDDIRERYLRERDKRLAVSRGYITPASGTVQHYLDDPYTPPIARNPLADRVDALVVGGGFGGLLTAVRLKEAGLRRVRIIDSAGDVGGVWYWNRYPGAQCDADSYCYLPLLEETGYMPVEKYSHSPEIRAHAQRIARHFALYELALFQTRVRQMVWNETTFTWTVRTDRGDAITTSYVVLATGAFSNPILPDIEGLESFEGHSFHTSRWDYSYTGGDATSRLSKLHDKVVAVVGTGATAVQVVPPLGASAKKLLVFQRTPAAVDVRNNRPTDPDWVASLESGWQRRRIHNLARIVSGYPVDRDLVDDGWTHLYKALLNPEFAAMADSEAAKRRDEADLRQMARIWTRIDNTITDSATAAALKPYYHYLCKSPCFHDEYLDAFNRSNVELINTDGRGIERIYDAGVVANGQKFPVDCIVFATGFEGIGNYPEKTGIDIIGRRGVSMKQRWSDGMLSLHGVLSSGFPNLFFNLASVDGQATLSVNMSYTLGGVADHIAKIVCETRRRGARACEIEPETEAQWVKLIESGTARSRTTKLRCTPGRRNNNGNVDQQPPRAGIYPGPAVEFFEQLAAWRDVEQYAGLNFLMPPSYSDTLNPAI</sequence>
<dbReference type="Proteomes" id="UP000269998">
    <property type="component" value="Chromosome"/>
</dbReference>
<keyword evidence="3" id="KW-0285">Flavoprotein</keyword>
<dbReference type="RefSeq" id="WP_158014813.1">
    <property type="nucleotide sequence ID" value="NZ_CBCSKE010000019.1"/>
</dbReference>
<comment type="cofactor">
    <cofactor evidence="1">
        <name>FAD</name>
        <dbReference type="ChEBI" id="CHEBI:57692"/>
    </cofactor>
</comment>
<gene>
    <name evidence="8" type="primary">penE_1</name>
    <name evidence="8" type="ORF">MB901379_00092</name>
</gene>
<dbReference type="AlphaFoldDB" id="A0A3S4BC04"/>